<accession>W9H2F9</accession>
<name>W9H2F9_9PROT</name>
<evidence type="ECO:0000313" key="7">
    <source>
        <dbReference type="EMBL" id="EWY38991.1"/>
    </source>
</evidence>
<organism evidence="7 8">
    <name type="scientific">Skermanella stibiiresistens SB22</name>
    <dbReference type="NCBI Taxonomy" id="1385369"/>
    <lineage>
        <taxon>Bacteria</taxon>
        <taxon>Pseudomonadati</taxon>
        <taxon>Pseudomonadota</taxon>
        <taxon>Alphaproteobacteria</taxon>
        <taxon>Rhodospirillales</taxon>
        <taxon>Azospirillaceae</taxon>
        <taxon>Skermanella</taxon>
    </lineage>
</organism>
<gene>
    <name evidence="7" type="ORF">N825_08295</name>
</gene>
<keyword evidence="5 6" id="KW-0472">Membrane</keyword>
<dbReference type="InterPro" id="IPR023353">
    <property type="entry name" value="LemA-like_dom_sf"/>
</dbReference>
<evidence type="ECO:0000313" key="8">
    <source>
        <dbReference type="Proteomes" id="UP000019486"/>
    </source>
</evidence>
<dbReference type="SUPFAM" id="SSF140478">
    <property type="entry name" value="LemA-like"/>
    <property type="match status" value="1"/>
</dbReference>
<protein>
    <recommendedName>
        <fullName evidence="9">LemA family protein</fullName>
    </recommendedName>
</protein>
<dbReference type="STRING" id="1385369.N825_08295"/>
<comment type="subcellular location">
    <subcellularLocation>
        <location evidence="1">Membrane</location>
        <topology evidence="1">Single-pass membrane protein</topology>
    </subcellularLocation>
</comment>
<evidence type="ECO:0000256" key="2">
    <source>
        <dbReference type="ARBA" id="ARBA00008854"/>
    </source>
</evidence>
<proteinExistence type="inferred from homology"/>
<dbReference type="AlphaFoldDB" id="W9H2F9"/>
<evidence type="ECO:0000256" key="1">
    <source>
        <dbReference type="ARBA" id="ARBA00004167"/>
    </source>
</evidence>
<dbReference type="EMBL" id="AVFL01000014">
    <property type="protein sequence ID" value="EWY38991.1"/>
    <property type="molecule type" value="Genomic_DNA"/>
</dbReference>
<keyword evidence="8" id="KW-1185">Reference proteome</keyword>
<sequence>MSGWLVLVIVAVAVLYPIYLYNGLVTLRNRVRNAWSQIDVQLKRRYDLIPNLVSSVKGYMAHERGIFDTIVSARDRAAAAGSNVPARAAAEEALGRSLHSLFALAESTPELRASTNMLALQEELGSTENRIAFARQHYNDAVLAYNTALETVPSVFVARAFAFRPDALFETNEAVERQPVAVTF</sequence>
<feature type="transmembrane region" description="Helical" evidence="6">
    <location>
        <begin position="6"/>
        <end position="27"/>
    </location>
</feature>
<keyword evidence="4 6" id="KW-1133">Transmembrane helix</keyword>
<dbReference type="PATRIC" id="fig|1385369.3.peg.3834"/>
<evidence type="ECO:0000256" key="4">
    <source>
        <dbReference type="ARBA" id="ARBA00022989"/>
    </source>
</evidence>
<reference evidence="7 8" key="1">
    <citation type="submission" date="2013-08" db="EMBL/GenBank/DDBJ databases">
        <title>The genome sequence of Skermanella stibiiresistens.</title>
        <authorList>
            <person name="Zhu W."/>
            <person name="Wang G."/>
        </authorList>
    </citation>
    <scope>NUCLEOTIDE SEQUENCE [LARGE SCALE GENOMIC DNA]</scope>
    <source>
        <strain evidence="7 8">SB22</strain>
    </source>
</reference>
<dbReference type="Gene3D" id="1.20.1440.20">
    <property type="entry name" value="LemA-like domain"/>
    <property type="match status" value="1"/>
</dbReference>
<dbReference type="Pfam" id="PF04011">
    <property type="entry name" value="LemA"/>
    <property type="match status" value="1"/>
</dbReference>
<dbReference type="InterPro" id="IPR007156">
    <property type="entry name" value="MamQ_LemA"/>
</dbReference>
<evidence type="ECO:0000256" key="6">
    <source>
        <dbReference type="SAM" id="Phobius"/>
    </source>
</evidence>
<evidence type="ECO:0008006" key="9">
    <source>
        <dbReference type="Google" id="ProtNLM"/>
    </source>
</evidence>
<evidence type="ECO:0000256" key="5">
    <source>
        <dbReference type="ARBA" id="ARBA00023136"/>
    </source>
</evidence>
<evidence type="ECO:0000256" key="3">
    <source>
        <dbReference type="ARBA" id="ARBA00022692"/>
    </source>
</evidence>
<keyword evidence="3 6" id="KW-0812">Transmembrane</keyword>
<dbReference type="GO" id="GO:0016020">
    <property type="term" value="C:membrane"/>
    <property type="evidence" value="ECO:0007669"/>
    <property type="project" value="UniProtKB-SubCell"/>
</dbReference>
<dbReference type="PANTHER" id="PTHR34478:SF2">
    <property type="entry name" value="MEMBRANE PROTEIN"/>
    <property type="match status" value="1"/>
</dbReference>
<dbReference type="PANTHER" id="PTHR34478">
    <property type="entry name" value="PROTEIN LEMA"/>
    <property type="match status" value="1"/>
</dbReference>
<comment type="similarity">
    <text evidence="2">Belongs to the LemA family.</text>
</comment>
<dbReference type="OrthoDB" id="9804152at2"/>
<dbReference type="Proteomes" id="UP000019486">
    <property type="component" value="Unassembled WGS sequence"/>
</dbReference>
<dbReference type="RefSeq" id="WP_037455391.1">
    <property type="nucleotide sequence ID" value="NZ_AVFL01000014.1"/>
</dbReference>
<comment type="caution">
    <text evidence="7">The sequence shown here is derived from an EMBL/GenBank/DDBJ whole genome shotgun (WGS) entry which is preliminary data.</text>
</comment>